<organism evidence="3 4">
    <name type="scientific">Muricoccus nepalensis</name>
    <dbReference type="NCBI Taxonomy" id="1854500"/>
    <lineage>
        <taxon>Bacteria</taxon>
        <taxon>Pseudomonadati</taxon>
        <taxon>Pseudomonadota</taxon>
        <taxon>Alphaproteobacteria</taxon>
        <taxon>Acetobacterales</taxon>
        <taxon>Roseomonadaceae</taxon>
        <taxon>Muricoccus</taxon>
    </lineage>
</organism>
<dbReference type="OrthoDB" id="7283399at2"/>
<feature type="compositionally biased region" description="Pro residues" evidence="1">
    <location>
        <begin position="118"/>
        <end position="130"/>
    </location>
</feature>
<reference evidence="3 4" key="1">
    <citation type="journal article" date="2019" name="Environ. Microbiol.">
        <title>Species interactions and distinct microbial communities in high Arctic permafrost affected cryosols are associated with the CH4 and CO2 gas fluxes.</title>
        <authorList>
            <person name="Altshuler I."/>
            <person name="Hamel J."/>
            <person name="Turney S."/>
            <person name="Magnuson E."/>
            <person name="Levesque R."/>
            <person name="Greer C."/>
            <person name="Whyte L.G."/>
        </authorList>
    </citation>
    <scope>NUCLEOTIDE SEQUENCE [LARGE SCALE GENOMIC DNA]</scope>
    <source>
        <strain evidence="3 4">S9.3B</strain>
    </source>
</reference>
<gene>
    <name evidence="3" type="ORF">EAH89_06695</name>
</gene>
<evidence type="ECO:0000256" key="1">
    <source>
        <dbReference type="SAM" id="MobiDB-lite"/>
    </source>
</evidence>
<feature type="chain" id="PRO_5021232905" description="DUF3035 domain-containing protein" evidence="2">
    <location>
        <begin position="23"/>
        <end position="227"/>
    </location>
</feature>
<feature type="compositionally biased region" description="Low complexity" evidence="1">
    <location>
        <begin position="182"/>
        <end position="199"/>
    </location>
</feature>
<proteinExistence type="predicted"/>
<evidence type="ECO:0000313" key="3">
    <source>
        <dbReference type="EMBL" id="TPG59040.1"/>
    </source>
</evidence>
<dbReference type="PROSITE" id="PS51257">
    <property type="entry name" value="PROKAR_LIPOPROTEIN"/>
    <property type="match status" value="1"/>
</dbReference>
<keyword evidence="2" id="KW-0732">Signal</keyword>
<sequence>MNLHRRGRAAGPLVLLPVLLLAACTPEIDWAPFGRTDPIGAPDSLTVRRVMGAEMDVPPLLSEPGDMWPAQEAPRATLQNPDAVSDQGQQPSGILERARARGNPPPPPRLQSEQSGPYVPPEAAPNPRAPVPGTRRRGSSAEALPPLDPVPVPREGVPRGEPPTPPARLGGNRIVPVPGGPPATITGPTGGITTYTQPGGASGTAIQQPGSTTLFGPTGGVTVVPTP</sequence>
<dbReference type="AlphaFoldDB" id="A0A502GCH4"/>
<accession>A0A502GCH4</accession>
<keyword evidence="4" id="KW-1185">Reference proteome</keyword>
<protein>
    <recommendedName>
        <fullName evidence="5">DUF3035 domain-containing protein</fullName>
    </recommendedName>
</protein>
<dbReference type="RefSeq" id="WP_140882026.1">
    <property type="nucleotide sequence ID" value="NZ_RCZP01000004.1"/>
</dbReference>
<evidence type="ECO:0000313" key="4">
    <source>
        <dbReference type="Proteomes" id="UP000317078"/>
    </source>
</evidence>
<dbReference type="Proteomes" id="UP000317078">
    <property type="component" value="Unassembled WGS sequence"/>
</dbReference>
<dbReference type="EMBL" id="RCZP01000004">
    <property type="protein sequence ID" value="TPG59040.1"/>
    <property type="molecule type" value="Genomic_DNA"/>
</dbReference>
<evidence type="ECO:0000256" key="2">
    <source>
        <dbReference type="SAM" id="SignalP"/>
    </source>
</evidence>
<comment type="caution">
    <text evidence="3">The sequence shown here is derived from an EMBL/GenBank/DDBJ whole genome shotgun (WGS) entry which is preliminary data.</text>
</comment>
<feature type="region of interest" description="Disordered" evidence="1">
    <location>
        <begin position="97"/>
        <end position="227"/>
    </location>
</feature>
<name>A0A502GCH4_9PROT</name>
<feature type="compositionally biased region" description="Polar residues" evidence="1">
    <location>
        <begin position="204"/>
        <end position="215"/>
    </location>
</feature>
<feature type="signal peptide" evidence="2">
    <location>
        <begin position="1"/>
        <end position="22"/>
    </location>
</feature>
<evidence type="ECO:0008006" key="5">
    <source>
        <dbReference type="Google" id="ProtNLM"/>
    </source>
</evidence>